<keyword evidence="6" id="KW-0653">Protein transport</keyword>
<dbReference type="Proteomes" id="UP000254496">
    <property type="component" value="Unassembled WGS sequence"/>
</dbReference>
<dbReference type="InterPro" id="IPR005565">
    <property type="entry name" value="Hemolysn_activator_HlyB_C"/>
</dbReference>
<dbReference type="Pfam" id="PF08479">
    <property type="entry name" value="POTRA_2"/>
    <property type="match status" value="1"/>
</dbReference>
<keyword evidence="9" id="KW-0998">Cell outer membrane</keyword>
<organism evidence="12 13">
    <name type="scientific">Canicola haemoglobinophilus</name>
    <dbReference type="NCBI Taxonomy" id="733"/>
    <lineage>
        <taxon>Bacteria</taxon>
        <taxon>Pseudomonadati</taxon>
        <taxon>Pseudomonadota</taxon>
        <taxon>Gammaproteobacteria</taxon>
        <taxon>Pasteurellales</taxon>
        <taxon>Pasteurellaceae</taxon>
        <taxon>Canicola</taxon>
    </lineage>
</organism>
<dbReference type="GO" id="GO:0008320">
    <property type="term" value="F:protein transmembrane transporter activity"/>
    <property type="evidence" value="ECO:0007669"/>
    <property type="project" value="TreeGrafter"/>
</dbReference>
<dbReference type="RefSeq" id="WP_181875125.1">
    <property type="nucleotide sequence ID" value="NZ_UGHE01000002.1"/>
</dbReference>
<dbReference type="PANTHER" id="PTHR34597:SF3">
    <property type="entry name" value="OUTER MEMBRANE TRANSPORTER CDIB"/>
    <property type="match status" value="1"/>
</dbReference>
<dbReference type="GO" id="GO:0009279">
    <property type="term" value="C:cell outer membrane"/>
    <property type="evidence" value="ECO:0007669"/>
    <property type="project" value="UniProtKB-SubCell"/>
</dbReference>
<keyword evidence="4" id="KW-1134">Transmembrane beta strand</keyword>
<evidence type="ECO:0000259" key="11">
    <source>
        <dbReference type="PROSITE" id="PS51779"/>
    </source>
</evidence>
<reference evidence="12 13" key="1">
    <citation type="submission" date="2018-06" db="EMBL/GenBank/DDBJ databases">
        <authorList>
            <consortium name="Pathogen Informatics"/>
            <person name="Doyle S."/>
        </authorList>
    </citation>
    <scope>NUCLEOTIDE SEQUENCE [LARGE SCALE GENOMIC DNA]</scope>
    <source>
        <strain evidence="12 13">NCTC8540</strain>
    </source>
</reference>
<gene>
    <name evidence="12" type="primary">fhaC_3</name>
    <name evidence="12" type="ORF">NCTC8540_01932</name>
</gene>
<feature type="signal peptide" evidence="10">
    <location>
        <begin position="1"/>
        <end position="26"/>
    </location>
</feature>
<dbReference type="GO" id="GO:0006811">
    <property type="term" value="P:monoatomic ion transport"/>
    <property type="evidence" value="ECO:0007669"/>
    <property type="project" value="UniProtKB-KW"/>
</dbReference>
<dbReference type="Pfam" id="PF03865">
    <property type="entry name" value="ShlB"/>
    <property type="match status" value="1"/>
</dbReference>
<dbReference type="AlphaFoldDB" id="A0AB38HDK4"/>
<dbReference type="InterPro" id="IPR051544">
    <property type="entry name" value="TPS_OM_transporter"/>
</dbReference>
<keyword evidence="10" id="KW-0732">Signal</keyword>
<feature type="domain" description="POTRA" evidence="11">
    <location>
        <begin position="81"/>
        <end position="166"/>
    </location>
</feature>
<dbReference type="InterPro" id="IPR035251">
    <property type="entry name" value="ShlB_POTRA"/>
</dbReference>
<dbReference type="Pfam" id="PF17287">
    <property type="entry name" value="POTRA_3"/>
    <property type="match status" value="1"/>
</dbReference>
<protein>
    <submittedName>
        <fullName evidence="12">Polypeptide-transport-associated domain-containing protein</fullName>
    </submittedName>
</protein>
<evidence type="ECO:0000313" key="13">
    <source>
        <dbReference type="Proteomes" id="UP000254496"/>
    </source>
</evidence>
<dbReference type="InterPro" id="IPR027282">
    <property type="entry name" value="TPS"/>
</dbReference>
<name>A0AB38HDK4_9PAST</name>
<evidence type="ECO:0000256" key="4">
    <source>
        <dbReference type="ARBA" id="ARBA00022452"/>
    </source>
</evidence>
<proteinExistence type="inferred from homology"/>
<keyword evidence="5" id="KW-0812">Transmembrane</keyword>
<keyword evidence="3" id="KW-0813">Transport</keyword>
<dbReference type="PROSITE" id="PS51779">
    <property type="entry name" value="POTRA"/>
    <property type="match status" value="1"/>
</dbReference>
<comment type="similarity">
    <text evidence="2">Belongs to the TPS (TC 1.B.20) family.</text>
</comment>
<evidence type="ECO:0000256" key="6">
    <source>
        <dbReference type="ARBA" id="ARBA00022927"/>
    </source>
</evidence>
<sequence>MKFRLSLSYVATTVIMTMFFSSLVQANQETLSQLNQIDAEQQQRQNQQQQAKNAQLFAPPDVRLDTSQSDLVLPPQEQPCYPIQQISLVDYSADNSHQSSQFQWALKQAIQNLNLTLPHCLGGQGLGILMKQIQNKIIAKGYVTTRVVAQEQNLGSGNLVLTVIPGKVGKTIVADRSSVPRFTRLQSWNGFTFTQGDLLNVRDIEQSLENLKRVPTVEANIEIIPNENLGESDLKISYQQSLPFRFHLSLDDAGSRSTGKYQASGTFSFDNIFSANDLFYTSFTHSLKTHEDDKGKRASKNLTFYYSIPFGYWTLSAQQNYSRYHQEVFGAFANSYMYAGESNSSKLTLSYVFYRDAVRKSSISGGFWSRQSKNFVDSAEIEVQRRRMAGWEIGFSHKEYFANATLELSANFKRGTKARGALPAYEELNNKGTSRPKIITASLSLLKPFMLGTQSWQWQSSLNVQWNKTPLIAQDRFSLGGRYTVRGFDGELSLSGERGWLWRNEVAWNIANKGQSLYLALDAGRVSGLSEEQLGHSLVGTALGLRGSWRGFSYDFFIGKPIHKPQGFRTSNMVSGFNLSFSF</sequence>
<dbReference type="GO" id="GO:0098046">
    <property type="term" value="C:type V protein secretion system complex"/>
    <property type="evidence" value="ECO:0007669"/>
    <property type="project" value="TreeGrafter"/>
</dbReference>
<keyword evidence="7" id="KW-0406">Ion transport</keyword>
<evidence type="ECO:0000256" key="8">
    <source>
        <dbReference type="ARBA" id="ARBA00023136"/>
    </source>
</evidence>
<dbReference type="PANTHER" id="PTHR34597">
    <property type="entry name" value="SLR1661 PROTEIN"/>
    <property type="match status" value="1"/>
</dbReference>
<evidence type="ECO:0000256" key="2">
    <source>
        <dbReference type="ARBA" id="ARBA00009055"/>
    </source>
</evidence>
<evidence type="ECO:0000256" key="7">
    <source>
        <dbReference type="ARBA" id="ARBA00023065"/>
    </source>
</evidence>
<comment type="subcellular location">
    <subcellularLocation>
        <location evidence="1">Cell outer membrane</location>
    </subcellularLocation>
</comment>
<evidence type="ECO:0000256" key="10">
    <source>
        <dbReference type="SAM" id="SignalP"/>
    </source>
</evidence>
<dbReference type="GO" id="GO:0046819">
    <property type="term" value="P:protein secretion by the type V secretion system"/>
    <property type="evidence" value="ECO:0007669"/>
    <property type="project" value="TreeGrafter"/>
</dbReference>
<dbReference type="Gene3D" id="3.10.20.310">
    <property type="entry name" value="membrane protein fhac"/>
    <property type="match status" value="1"/>
</dbReference>
<evidence type="ECO:0000256" key="9">
    <source>
        <dbReference type="ARBA" id="ARBA00023237"/>
    </source>
</evidence>
<feature type="chain" id="PRO_5044249125" evidence="10">
    <location>
        <begin position="27"/>
        <end position="583"/>
    </location>
</feature>
<keyword evidence="8" id="KW-0472">Membrane</keyword>
<evidence type="ECO:0000256" key="1">
    <source>
        <dbReference type="ARBA" id="ARBA00004442"/>
    </source>
</evidence>
<dbReference type="FunFam" id="2.40.160.50:FF:000009">
    <property type="entry name" value="Putative hemolysin activator protein"/>
    <property type="match status" value="1"/>
</dbReference>
<accession>A0AB38HDK4</accession>
<dbReference type="PIRSF" id="PIRSF029745">
    <property type="entry name" value="FhaC"/>
    <property type="match status" value="1"/>
</dbReference>
<comment type="caution">
    <text evidence="12">The sequence shown here is derived from an EMBL/GenBank/DDBJ whole genome shotgun (WGS) entry which is preliminary data.</text>
</comment>
<dbReference type="InterPro" id="IPR013686">
    <property type="entry name" value="Polypept-transport_assoc_ShlB"/>
</dbReference>
<evidence type="ECO:0000313" key="12">
    <source>
        <dbReference type="EMBL" id="STO69399.1"/>
    </source>
</evidence>
<dbReference type="Gene3D" id="2.40.160.50">
    <property type="entry name" value="membrane protein fhac: a member of the omp85/tpsb transporter family"/>
    <property type="match status" value="1"/>
</dbReference>
<dbReference type="EMBL" id="UGHJ01000001">
    <property type="protein sequence ID" value="STO69399.1"/>
    <property type="molecule type" value="Genomic_DNA"/>
</dbReference>
<evidence type="ECO:0000256" key="3">
    <source>
        <dbReference type="ARBA" id="ARBA00022448"/>
    </source>
</evidence>
<dbReference type="InterPro" id="IPR034746">
    <property type="entry name" value="POTRA"/>
</dbReference>
<evidence type="ECO:0000256" key="5">
    <source>
        <dbReference type="ARBA" id="ARBA00022692"/>
    </source>
</evidence>